<dbReference type="Proteomes" id="UP000787625">
    <property type="component" value="Unassembled WGS sequence"/>
</dbReference>
<sequence>MAEKLKVVWLSNIIFPDAAERIGVARYAIGSWLTAYRDVMRRYHGDDMMLHVIAPYDGHSFAELTVGDTCHYLFPKECKPQALSAWFKSIDDRIRPDVVHLHGSEFPHSSIYVDACGNANAVLSIQGLVSVYPRYYFAGMPAHYPPTLRDLLKGETLTARRNEMARRGQLERSLLTKVRYVAGRTSWDYAHCKAVNQSLHYFVCNEPLREGFYHAAWSLPACRRHTIFACQSSYPIKGTHMLLRALAIVRRTYPDAVLSLPGVDVARRPWYRTFTYWKYIRSLIRDLGLSGCVHFLGDLSEEEMIDQYLSANVFVCPSSIENSSNSVCEAQMTGTPVIASYVGGMMDLVDDGVTGLLYRFEEIEMLADKICRIFADDDLAVTLSRNARAAASVRHDREAIARSLWQIYQTVSGNVNQDRQQ</sequence>
<evidence type="ECO:0000313" key="3">
    <source>
        <dbReference type="Proteomes" id="UP000787625"/>
    </source>
</evidence>
<evidence type="ECO:0000313" key="2">
    <source>
        <dbReference type="EMBL" id="HJD53262.1"/>
    </source>
</evidence>
<dbReference type="AlphaFoldDB" id="A0A9D2UIW3"/>
<dbReference type="EMBL" id="DWUP01000133">
    <property type="protein sequence ID" value="HJD53262.1"/>
    <property type="molecule type" value="Genomic_DNA"/>
</dbReference>
<dbReference type="Pfam" id="PF00534">
    <property type="entry name" value="Glycos_transf_1"/>
    <property type="match status" value="1"/>
</dbReference>
<comment type="caution">
    <text evidence="2">The sequence shown here is derived from an EMBL/GenBank/DDBJ whole genome shotgun (WGS) entry which is preliminary data.</text>
</comment>
<dbReference type="SUPFAM" id="SSF53756">
    <property type="entry name" value="UDP-Glycosyltransferase/glycogen phosphorylase"/>
    <property type="match status" value="1"/>
</dbReference>
<name>A0A9D2UIW3_9BACT</name>
<protein>
    <submittedName>
        <fullName evidence="2">Glycosyltransferase family 4 protein</fullName>
    </submittedName>
</protein>
<organism evidence="2 3">
    <name type="scientific">Candidatus Avibacteroides avistercoris</name>
    <dbReference type="NCBI Taxonomy" id="2840690"/>
    <lineage>
        <taxon>Bacteria</taxon>
        <taxon>Pseudomonadati</taxon>
        <taxon>Bacteroidota</taxon>
        <taxon>Bacteroidia</taxon>
        <taxon>Bacteroidales</taxon>
        <taxon>Bacteroidaceae</taxon>
        <taxon>Bacteroidaceae incertae sedis</taxon>
        <taxon>Candidatus Avibacteroides</taxon>
    </lineage>
</organism>
<dbReference type="PANTHER" id="PTHR12526">
    <property type="entry name" value="GLYCOSYLTRANSFERASE"/>
    <property type="match status" value="1"/>
</dbReference>
<evidence type="ECO:0000259" key="1">
    <source>
        <dbReference type="Pfam" id="PF00534"/>
    </source>
</evidence>
<reference evidence="2" key="2">
    <citation type="submission" date="2021-04" db="EMBL/GenBank/DDBJ databases">
        <authorList>
            <person name="Gilroy R."/>
        </authorList>
    </citation>
    <scope>NUCLEOTIDE SEQUENCE</scope>
    <source>
        <strain evidence="2">MalCec1-1739</strain>
    </source>
</reference>
<dbReference type="GO" id="GO:0016757">
    <property type="term" value="F:glycosyltransferase activity"/>
    <property type="evidence" value="ECO:0007669"/>
    <property type="project" value="InterPro"/>
</dbReference>
<dbReference type="InterPro" id="IPR001296">
    <property type="entry name" value="Glyco_trans_1"/>
</dbReference>
<dbReference type="CDD" id="cd03801">
    <property type="entry name" value="GT4_PimA-like"/>
    <property type="match status" value="1"/>
</dbReference>
<dbReference type="Gene3D" id="3.40.50.2000">
    <property type="entry name" value="Glycogen Phosphorylase B"/>
    <property type="match status" value="2"/>
</dbReference>
<dbReference type="PANTHER" id="PTHR12526:SF630">
    <property type="entry name" value="GLYCOSYLTRANSFERASE"/>
    <property type="match status" value="1"/>
</dbReference>
<accession>A0A9D2UIW3</accession>
<reference evidence="2" key="1">
    <citation type="journal article" date="2021" name="PeerJ">
        <title>Extensive microbial diversity within the chicken gut microbiome revealed by metagenomics and culture.</title>
        <authorList>
            <person name="Gilroy R."/>
            <person name="Ravi A."/>
            <person name="Getino M."/>
            <person name="Pursley I."/>
            <person name="Horton D.L."/>
            <person name="Alikhan N.F."/>
            <person name="Baker D."/>
            <person name="Gharbi K."/>
            <person name="Hall N."/>
            <person name="Watson M."/>
            <person name="Adriaenssens E.M."/>
            <person name="Foster-Nyarko E."/>
            <person name="Jarju S."/>
            <person name="Secka A."/>
            <person name="Antonio M."/>
            <person name="Oren A."/>
            <person name="Chaudhuri R.R."/>
            <person name="La Ragione R."/>
            <person name="Hildebrand F."/>
            <person name="Pallen M.J."/>
        </authorList>
    </citation>
    <scope>NUCLEOTIDE SEQUENCE</scope>
    <source>
        <strain evidence="2">MalCec1-1739</strain>
    </source>
</reference>
<proteinExistence type="predicted"/>
<feature type="domain" description="Glycosyl transferase family 1" evidence="1">
    <location>
        <begin position="235"/>
        <end position="388"/>
    </location>
</feature>
<gene>
    <name evidence="2" type="ORF">IAA93_06020</name>
</gene>